<dbReference type="GO" id="GO:0098855">
    <property type="term" value="C:HCN channel complex"/>
    <property type="evidence" value="ECO:0007669"/>
    <property type="project" value="TreeGrafter"/>
</dbReference>
<dbReference type="PANTHER" id="PTHR45689:SF5">
    <property type="entry name" value="I[[H]] CHANNEL, ISOFORM E"/>
    <property type="match status" value="1"/>
</dbReference>
<evidence type="ECO:0000313" key="11">
    <source>
        <dbReference type="EMBL" id="CAL4770783.1"/>
    </source>
</evidence>
<dbReference type="GO" id="GO:0003254">
    <property type="term" value="P:regulation of membrane depolarization"/>
    <property type="evidence" value="ECO:0007669"/>
    <property type="project" value="TreeGrafter"/>
</dbReference>
<evidence type="ECO:0000256" key="4">
    <source>
        <dbReference type="ARBA" id="ARBA00022989"/>
    </source>
</evidence>
<dbReference type="InterPro" id="IPR005821">
    <property type="entry name" value="Ion_trans_dom"/>
</dbReference>
<protein>
    <submittedName>
        <fullName evidence="11">Potassium/sodium hyperpolarization-activated cyclic nucleotide-gated channel 4</fullName>
    </submittedName>
</protein>
<accession>A0A9P1C443</accession>
<comment type="subcellular location">
    <subcellularLocation>
        <location evidence="1">Membrane</location>
        <topology evidence="1">Multi-pass membrane protein</topology>
    </subcellularLocation>
</comment>
<feature type="region of interest" description="Disordered" evidence="7">
    <location>
        <begin position="74"/>
        <end position="119"/>
    </location>
</feature>
<sequence length="697" mass="78736">MDSTPLSDLLPWKTRDPANDSFWDLYSRLGECYEADMRQVGAMGKGPKRVVSSGSVGIRSGHMAPGTALSLLEPHAPSRVRSPPHITTVAPRSGMESDELGQSPLTSGSLSIVPPGPEPDVPANEPPMFHHRTSHNSSSRHYFPLPCWLTKPRLYRSRGGGNAETVRSAIAVDHDSPPWILNPTGHFRNLWDFIGIGLLTLDTMILPVQFVNEDFYSQYPSLAVNSRIAAFYWLTDIVLSFFTGYLKKGALVTSRRKIAWNYVRSWFLPDIIVTIIDITLEFSTDMSKANRASTRILRLLRLLRVVRLGKLTRFAAFLRDRFETQVASVRFSLVIIITGMLLLEHVIACGWFGLGSMESASGKTWLTEYELQDDTFFKQYTASLRWAFSQLGIGGTDIEATNEREGTYSLMVALISLVNFSTIISSMTSLVSTLQGRRMEETQQFGLLRRFLRTNNISSNLSQRITRFLQYTYHQRETNSHDPYILAYLSKSLQAELQLARYSDCLAHLPFVDQLLTNGMRVQENHIMQTLAQRAVAILDSAEDDVVFCHGCRADATYFTLHGALSYLKNDDPTRVRFGQWISEMCLWTEWFHVGDLLSVSFAKLVAINVDEFCNIIATAGAVQVQAHEYAISFVEQLNKEIDVNDLWQMAPPVTKKYTTLKKDTWSEYFSSSLPFAQWKKTSTRKLKVSPDPPDLT</sequence>
<dbReference type="EMBL" id="CAMXCT020000806">
    <property type="protein sequence ID" value="CAL1136846.1"/>
    <property type="molecule type" value="Genomic_DNA"/>
</dbReference>
<evidence type="ECO:0000256" key="1">
    <source>
        <dbReference type="ARBA" id="ARBA00004141"/>
    </source>
</evidence>
<dbReference type="OrthoDB" id="421226at2759"/>
<dbReference type="Proteomes" id="UP001152797">
    <property type="component" value="Unassembled WGS sequence"/>
</dbReference>
<organism evidence="10">
    <name type="scientific">Cladocopium goreaui</name>
    <dbReference type="NCBI Taxonomy" id="2562237"/>
    <lineage>
        <taxon>Eukaryota</taxon>
        <taxon>Sar</taxon>
        <taxon>Alveolata</taxon>
        <taxon>Dinophyceae</taxon>
        <taxon>Suessiales</taxon>
        <taxon>Symbiodiniaceae</taxon>
        <taxon>Cladocopium</taxon>
    </lineage>
</organism>
<dbReference type="GO" id="GO:0035725">
    <property type="term" value="P:sodium ion transmembrane transport"/>
    <property type="evidence" value="ECO:0007669"/>
    <property type="project" value="TreeGrafter"/>
</dbReference>
<comment type="caution">
    <text evidence="10">The sequence shown here is derived from an EMBL/GenBank/DDBJ whole genome shotgun (WGS) entry which is preliminary data.</text>
</comment>
<keyword evidence="4 8" id="KW-1133">Transmembrane helix</keyword>
<feature type="domain" description="Cyclic nucleotide-binding" evidence="9">
    <location>
        <begin position="515"/>
        <end position="617"/>
    </location>
</feature>
<dbReference type="EMBL" id="CAMXCT010000806">
    <property type="protein sequence ID" value="CAI3983471.1"/>
    <property type="molecule type" value="Genomic_DNA"/>
</dbReference>
<dbReference type="GO" id="GO:0005249">
    <property type="term" value="F:voltage-gated potassium channel activity"/>
    <property type="evidence" value="ECO:0007669"/>
    <property type="project" value="TreeGrafter"/>
</dbReference>
<dbReference type="InterPro" id="IPR000595">
    <property type="entry name" value="cNMP-bd_dom"/>
</dbReference>
<keyword evidence="2" id="KW-0813">Transport</keyword>
<dbReference type="PROSITE" id="PS50042">
    <property type="entry name" value="CNMP_BINDING_3"/>
    <property type="match status" value="1"/>
</dbReference>
<evidence type="ECO:0000256" key="7">
    <source>
        <dbReference type="SAM" id="MobiDB-lite"/>
    </source>
</evidence>
<gene>
    <name evidence="10" type="ORF">C1SCF055_LOCUS11081</name>
</gene>
<evidence type="ECO:0000256" key="3">
    <source>
        <dbReference type="ARBA" id="ARBA00022692"/>
    </source>
</evidence>
<evidence type="ECO:0000256" key="5">
    <source>
        <dbReference type="ARBA" id="ARBA00023065"/>
    </source>
</evidence>
<dbReference type="InterPro" id="IPR051413">
    <property type="entry name" value="K/Na_HCN_channel"/>
</dbReference>
<dbReference type="Pfam" id="PF00520">
    <property type="entry name" value="Ion_trans"/>
    <property type="match status" value="1"/>
</dbReference>
<evidence type="ECO:0000313" key="10">
    <source>
        <dbReference type="EMBL" id="CAI3983471.1"/>
    </source>
</evidence>
<evidence type="ECO:0000256" key="8">
    <source>
        <dbReference type="SAM" id="Phobius"/>
    </source>
</evidence>
<dbReference type="SUPFAM" id="SSF81324">
    <property type="entry name" value="Voltage-gated potassium channels"/>
    <property type="match status" value="1"/>
</dbReference>
<keyword evidence="12" id="KW-1185">Reference proteome</keyword>
<feature type="transmembrane region" description="Helical" evidence="8">
    <location>
        <begin position="331"/>
        <end position="354"/>
    </location>
</feature>
<proteinExistence type="predicted"/>
<dbReference type="SUPFAM" id="SSF51206">
    <property type="entry name" value="cAMP-binding domain-like"/>
    <property type="match status" value="1"/>
</dbReference>
<evidence type="ECO:0000313" key="12">
    <source>
        <dbReference type="Proteomes" id="UP001152797"/>
    </source>
</evidence>
<reference evidence="11 12" key="2">
    <citation type="submission" date="2024-05" db="EMBL/GenBank/DDBJ databases">
        <authorList>
            <person name="Chen Y."/>
            <person name="Shah S."/>
            <person name="Dougan E. K."/>
            <person name="Thang M."/>
            <person name="Chan C."/>
        </authorList>
    </citation>
    <scope>NUCLEOTIDE SEQUENCE [LARGE SCALE GENOMIC DNA]</scope>
</reference>
<evidence type="ECO:0000259" key="9">
    <source>
        <dbReference type="PROSITE" id="PS50042"/>
    </source>
</evidence>
<dbReference type="InterPro" id="IPR018490">
    <property type="entry name" value="cNMP-bd_dom_sf"/>
</dbReference>
<dbReference type="Gene3D" id="1.10.287.630">
    <property type="entry name" value="Helix hairpin bin"/>
    <property type="match status" value="1"/>
</dbReference>
<dbReference type="Gene3D" id="1.10.287.70">
    <property type="match status" value="1"/>
</dbReference>
<dbReference type="EMBL" id="CAMXCT030000806">
    <property type="protein sequence ID" value="CAL4770783.1"/>
    <property type="molecule type" value="Genomic_DNA"/>
</dbReference>
<reference evidence="10" key="1">
    <citation type="submission" date="2022-10" db="EMBL/GenBank/DDBJ databases">
        <authorList>
            <person name="Chen Y."/>
            <person name="Dougan E. K."/>
            <person name="Chan C."/>
            <person name="Rhodes N."/>
            <person name="Thang M."/>
        </authorList>
    </citation>
    <scope>NUCLEOTIDE SEQUENCE</scope>
</reference>
<dbReference type="PANTHER" id="PTHR45689">
    <property type="entry name" value="I[[H]] CHANNEL, ISOFORM E"/>
    <property type="match status" value="1"/>
</dbReference>
<evidence type="ECO:0000256" key="6">
    <source>
        <dbReference type="ARBA" id="ARBA00023136"/>
    </source>
</evidence>
<keyword evidence="5" id="KW-0406">Ion transport</keyword>
<feature type="transmembrane region" description="Helical" evidence="8">
    <location>
        <begin position="230"/>
        <end position="246"/>
    </location>
</feature>
<dbReference type="AlphaFoldDB" id="A0A9P1C443"/>
<keyword evidence="6 8" id="KW-0472">Membrane</keyword>
<evidence type="ECO:0000256" key="2">
    <source>
        <dbReference type="ARBA" id="ARBA00022448"/>
    </source>
</evidence>
<name>A0A9P1C443_9DINO</name>
<keyword evidence="3 8" id="KW-0812">Transmembrane</keyword>